<dbReference type="SUPFAM" id="SSF53807">
    <property type="entry name" value="Helical backbone' metal receptor"/>
    <property type="match status" value="1"/>
</dbReference>
<dbReference type="Pfam" id="PF01297">
    <property type="entry name" value="ZnuA"/>
    <property type="match status" value="1"/>
</dbReference>
<evidence type="ECO:0000313" key="7">
    <source>
        <dbReference type="EMBL" id="KFJ05194.1"/>
    </source>
</evidence>
<dbReference type="PANTHER" id="PTHR42953:SF1">
    <property type="entry name" value="METAL-BINDING PROTEIN HI_0362-RELATED"/>
    <property type="match status" value="1"/>
</dbReference>
<dbReference type="AlphaFoldDB" id="A0A087EBP3"/>
<organism evidence="7 8">
    <name type="scientific">Bifidobacterium subtile</name>
    <dbReference type="NCBI Taxonomy" id="77635"/>
    <lineage>
        <taxon>Bacteria</taxon>
        <taxon>Bacillati</taxon>
        <taxon>Actinomycetota</taxon>
        <taxon>Actinomycetes</taxon>
        <taxon>Bifidobacteriales</taxon>
        <taxon>Bifidobacteriaceae</taxon>
        <taxon>Bifidobacterium</taxon>
    </lineage>
</organism>
<dbReference type="PRINTS" id="PR00690">
    <property type="entry name" value="ADHESNFAMILY"/>
</dbReference>
<dbReference type="InterPro" id="IPR006127">
    <property type="entry name" value="ZnuA-like"/>
</dbReference>
<dbReference type="Proteomes" id="UP000029055">
    <property type="component" value="Unassembled WGS sequence"/>
</dbReference>
<dbReference type="InterPro" id="IPR050492">
    <property type="entry name" value="Bact_metal-bind_prot9"/>
</dbReference>
<dbReference type="RefSeq" id="WP_202805529.1">
    <property type="nucleotide sequence ID" value="NZ_CP062939.1"/>
</dbReference>
<reference evidence="7 8" key="1">
    <citation type="submission" date="2014-03" db="EMBL/GenBank/DDBJ databases">
        <title>Genomics of Bifidobacteria.</title>
        <authorList>
            <person name="Ventura M."/>
            <person name="Milani C."/>
            <person name="Lugli G.A."/>
        </authorList>
    </citation>
    <scope>NUCLEOTIDE SEQUENCE [LARGE SCALE GENOMIC DNA]</scope>
    <source>
        <strain evidence="7 8">LMG 11597</strain>
    </source>
</reference>
<keyword evidence="3" id="KW-0479">Metal-binding</keyword>
<comment type="caution">
    <text evidence="7">The sequence shown here is derived from an EMBL/GenBank/DDBJ whole genome shotgun (WGS) entry which is preliminary data.</text>
</comment>
<evidence type="ECO:0000256" key="6">
    <source>
        <dbReference type="SAM" id="SignalP"/>
    </source>
</evidence>
<evidence type="ECO:0000256" key="2">
    <source>
        <dbReference type="ARBA" id="ARBA00022448"/>
    </source>
</evidence>
<dbReference type="PROSITE" id="PS51257">
    <property type="entry name" value="PROKAR_LIPOPROTEIN"/>
    <property type="match status" value="1"/>
</dbReference>
<gene>
    <name evidence="7" type="ORF">BISU_1312</name>
</gene>
<dbReference type="STRING" id="77635.BISU_1312"/>
<evidence type="ECO:0000256" key="1">
    <source>
        <dbReference type="ARBA" id="ARBA00004196"/>
    </source>
</evidence>
<keyword evidence="8" id="KW-1185">Reference proteome</keyword>
<evidence type="ECO:0000256" key="3">
    <source>
        <dbReference type="ARBA" id="ARBA00022723"/>
    </source>
</evidence>
<evidence type="ECO:0000313" key="8">
    <source>
        <dbReference type="Proteomes" id="UP000029055"/>
    </source>
</evidence>
<keyword evidence="2 5" id="KW-0813">Transport</keyword>
<dbReference type="Gene3D" id="3.40.50.1980">
    <property type="entry name" value="Nitrogenase molybdenum iron protein domain"/>
    <property type="match status" value="1"/>
</dbReference>
<comment type="similarity">
    <text evidence="5">Belongs to the bacterial solute-binding protein 9 family.</text>
</comment>
<feature type="chain" id="PRO_5001820638" evidence="6">
    <location>
        <begin position="28"/>
        <end position="314"/>
    </location>
</feature>
<feature type="signal peptide" evidence="6">
    <location>
        <begin position="1"/>
        <end position="27"/>
    </location>
</feature>
<dbReference type="eggNOG" id="COG0803">
    <property type="taxonomic scope" value="Bacteria"/>
</dbReference>
<dbReference type="GO" id="GO:0030313">
    <property type="term" value="C:cell envelope"/>
    <property type="evidence" value="ECO:0007669"/>
    <property type="project" value="UniProtKB-SubCell"/>
</dbReference>
<dbReference type="InterPro" id="IPR006128">
    <property type="entry name" value="Lipoprotein_PsaA-like"/>
</dbReference>
<sequence length="314" mass="33483">MQLKHVARAAVGAVLVAALGLAGGCGASNSNSGATGSSNGKIAVLAAENEYGDVAQQIGGSHVSVTSIISDPNADPHDFEAKPSDAKQIANAKIVIANGVGYDDWLDKMLKSHSSSDRTVISAQQVLGLPDDTKNPHLWYKPETMPAVAATLAANLTRLDPSNAKDYADNLQTFDTSVQKYWKALDTFKDKYPDVSVAATEPVANYLLDNAKVTIKTPWSLQADIMNGQDPSAQDSATQMQLFNGKEVTAFVYNEQVVSDLTKKYLAAAKTNGIPIVAAYETMPTKMHYVDWMLAELNALTKAAADKTSTDSIE</sequence>
<dbReference type="EMBL" id="JGZR01000001">
    <property type="protein sequence ID" value="KFJ05194.1"/>
    <property type="molecule type" value="Genomic_DNA"/>
</dbReference>
<protein>
    <submittedName>
        <fullName evidence="7">Periplasmic solute binding protein</fullName>
    </submittedName>
</protein>
<dbReference type="GO" id="GO:0007155">
    <property type="term" value="P:cell adhesion"/>
    <property type="evidence" value="ECO:0007669"/>
    <property type="project" value="InterPro"/>
</dbReference>
<evidence type="ECO:0000256" key="4">
    <source>
        <dbReference type="ARBA" id="ARBA00022729"/>
    </source>
</evidence>
<evidence type="ECO:0000256" key="5">
    <source>
        <dbReference type="RuleBase" id="RU003512"/>
    </source>
</evidence>
<proteinExistence type="inferred from homology"/>
<keyword evidence="4 6" id="KW-0732">Signal</keyword>
<name>A0A087EBP3_9BIFI</name>
<dbReference type="GO" id="GO:0046872">
    <property type="term" value="F:metal ion binding"/>
    <property type="evidence" value="ECO:0007669"/>
    <property type="project" value="UniProtKB-KW"/>
</dbReference>
<comment type="subcellular location">
    <subcellularLocation>
        <location evidence="1">Cell envelope</location>
    </subcellularLocation>
</comment>
<dbReference type="PANTHER" id="PTHR42953">
    <property type="entry name" value="HIGH-AFFINITY ZINC UPTAKE SYSTEM PROTEIN ZNUA-RELATED"/>
    <property type="match status" value="1"/>
</dbReference>
<dbReference type="GO" id="GO:0030001">
    <property type="term" value="P:metal ion transport"/>
    <property type="evidence" value="ECO:0007669"/>
    <property type="project" value="InterPro"/>
</dbReference>
<accession>A0A087EBP3</accession>